<name>A0A285JKN4_9GAMM</name>
<reference evidence="3" key="1">
    <citation type="submission" date="2017-09" db="EMBL/GenBank/DDBJ databases">
        <authorList>
            <person name="Varghese N."/>
            <person name="Submissions S."/>
        </authorList>
    </citation>
    <scope>NUCLEOTIDE SEQUENCE [LARGE SCALE GENOMIC DNA]</scope>
    <source>
        <strain evidence="3">CGMCC 1.12461</strain>
    </source>
</reference>
<proteinExistence type="predicted"/>
<protein>
    <submittedName>
        <fullName evidence="2">Invasion protein IalB, involved in pathogenesis</fullName>
    </submittedName>
</protein>
<evidence type="ECO:0000256" key="1">
    <source>
        <dbReference type="SAM" id="SignalP"/>
    </source>
</evidence>
<dbReference type="Pfam" id="PF06776">
    <property type="entry name" value="IalB"/>
    <property type="match status" value="1"/>
</dbReference>
<accession>A0A285JKN4</accession>
<keyword evidence="1" id="KW-0732">Signal</keyword>
<dbReference type="Gene3D" id="2.60.40.1880">
    <property type="entry name" value="Invasion associated locus B (IalB) protein"/>
    <property type="match status" value="1"/>
</dbReference>
<organism evidence="2 3">
    <name type="scientific">Arsukibacterium tuosuense</name>
    <dbReference type="NCBI Taxonomy" id="1323745"/>
    <lineage>
        <taxon>Bacteria</taxon>
        <taxon>Pseudomonadati</taxon>
        <taxon>Pseudomonadota</taxon>
        <taxon>Gammaproteobacteria</taxon>
        <taxon>Chromatiales</taxon>
        <taxon>Chromatiaceae</taxon>
        <taxon>Arsukibacterium</taxon>
    </lineage>
</organism>
<dbReference type="InterPro" id="IPR038696">
    <property type="entry name" value="IalB_sf"/>
</dbReference>
<dbReference type="AlphaFoldDB" id="A0A285JKN4"/>
<dbReference type="OrthoDB" id="7057139at2"/>
<dbReference type="EMBL" id="OBEB01000011">
    <property type="protein sequence ID" value="SNY60623.1"/>
    <property type="molecule type" value="Genomic_DNA"/>
</dbReference>
<sequence length="173" mass="18576">MANITFYQPFSHLKSLAAMALLTLSTALASPAAVADDAKADVTEFGDWRAVCRDQCVIAQGLQNPEQPGLIYSSQVSYVSNSSDPVLQLNLPLGIYLPPGVAIDIGENKHRAPVTVCLPEGCKVLLVLSPEVVKQLQDNAAYTVQLFVTEQSPRQLKFSLRGFSDALASLTAD</sequence>
<dbReference type="RefSeq" id="WP_097113018.1">
    <property type="nucleotide sequence ID" value="NZ_OBEB01000011.1"/>
</dbReference>
<keyword evidence="3" id="KW-1185">Reference proteome</keyword>
<dbReference type="Proteomes" id="UP000219353">
    <property type="component" value="Unassembled WGS sequence"/>
</dbReference>
<evidence type="ECO:0000313" key="3">
    <source>
        <dbReference type="Proteomes" id="UP000219353"/>
    </source>
</evidence>
<feature type="signal peptide" evidence="1">
    <location>
        <begin position="1"/>
        <end position="29"/>
    </location>
</feature>
<feature type="chain" id="PRO_5012786635" evidence="1">
    <location>
        <begin position="30"/>
        <end position="173"/>
    </location>
</feature>
<gene>
    <name evidence="2" type="ORF">SAMN06297280_0119</name>
</gene>
<evidence type="ECO:0000313" key="2">
    <source>
        <dbReference type="EMBL" id="SNY60623.1"/>
    </source>
</evidence>
<dbReference type="InterPro" id="IPR010642">
    <property type="entry name" value="Invasion_prot_B"/>
</dbReference>